<gene>
    <name evidence="2" type="ORF">FQ377_13640</name>
</gene>
<feature type="region of interest" description="Disordered" evidence="1">
    <location>
        <begin position="232"/>
        <end position="263"/>
    </location>
</feature>
<dbReference type="AlphaFoldDB" id="A0A5D0XJ84"/>
<dbReference type="RefSeq" id="WP_148601754.1">
    <property type="nucleotide sequence ID" value="NZ_VSLD01000010.1"/>
</dbReference>
<dbReference type="Proteomes" id="UP000323410">
    <property type="component" value="Unassembled WGS sequence"/>
</dbReference>
<dbReference type="InterPro" id="IPR004155">
    <property type="entry name" value="PBS_lyase_HEAT"/>
</dbReference>
<dbReference type="Gene3D" id="1.25.10.10">
    <property type="entry name" value="Leucine-rich Repeat Variant"/>
    <property type="match status" value="2"/>
</dbReference>
<dbReference type="InterPro" id="IPR011989">
    <property type="entry name" value="ARM-like"/>
</dbReference>
<evidence type="ECO:0000313" key="2">
    <source>
        <dbReference type="EMBL" id="TYC96625.1"/>
    </source>
</evidence>
<dbReference type="PANTHER" id="PTHR12697">
    <property type="entry name" value="PBS LYASE HEAT-LIKE PROTEIN"/>
    <property type="match status" value="1"/>
</dbReference>
<name>A0A5D0XJ84_9MICC</name>
<proteinExistence type="predicted"/>
<dbReference type="SMART" id="SM00567">
    <property type="entry name" value="EZ_HEAT"/>
    <property type="match status" value="6"/>
</dbReference>
<dbReference type="EMBL" id="VSLD01000010">
    <property type="protein sequence ID" value="TYC96625.1"/>
    <property type="molecule type" value="Genomic_DNA"/>
</dbReference>
<dbReference type="InterPro" id="IPR016024">
    <property type="entry name" value="ARM-type_fold"/>
</dbReference>
<dbReference type="GO" id="GO:0016491">
    <property type="term" value="F:oxidoreductase activity"/>
    <property type="evidence" value="ECO:0007669"/>
    <property type="project" value="TreeGrafter"/>
</dbReference>
<organism evidence="2 3">
    <name type="scientific">Arthrobacter echini</name>
    <dbReference type="NCBI Taxonomy" id="1529066"/>
    <lineage>
        <taxon>Bacteria</taxon>
        <taxon>Bacillati</taxon>
        <taxon>Actinomycetota</taxon>
        <taxon>Actinomycetes</taxon>
        <taxon>Micrococcales</taxon>
        <taxon>Micrococcaceae</taxon>
        <taxon>Arthrobacter</taxon>
    </lineage>
</organism>
<sequence length="263" mass="27801">MESEPLLTEPTGEPRIDGALRGLVNPDRDVRQAAALDLGTIAAPATAQTLVARLGLEQDFFVRDTLSWALTRIPDAATPLLLDALDETDTASRVQVLHVLSKIADPATTEAIVALTADTDSAVASKARWALTRIGDPTVVPALAAHLGLGDSTNQNDLTRDLASFGTAAVPILVTALTSDKAPVRRHAAEVLCFMGPEAETATGALAQALQDAADDVRLCAAMALYEVDTPETRETLSHHTEADDPRVRGIARRSQTKTASTR</sequence>
<dbReference type="OrthoDB" id="9134742at2"/>
<dbReference type="Pfam" id="PF13646">
    <property type="entry name" value="HEAT_2"/>
    <property type="match status" value="2"/>
</dbReference>
<protein>
    <submittedName>
        <fullName evidence="2">HEAT repeat domain-containing protein</fullName>
    </submittedName>
</protein>
<reference evidence="2 3" key="1">
    <citation type="submission" date="2019-08" db="EMBL/GenBank/DDBJ databases">
        <title>Genone of Arthrobacter echini P9.</title>
        <authorList>
            <person name="Bowman J.P."/>
        </authorList>
    </citation>
    <scope>NUCLEOTIDE SEQUENCE [LARGE SCALE GENOMIC DNA]</scope>
    <source>
        <strain evidence="2 3">P9</strain>
    </source>
</reference>
<comment type="caution">
    <text evidence="2">The sequence shown here is derived from an EMBL/GenBank/DDBJ whole genome shotgun (WGS) entry which is preliminary data.</text>
</comment>
<accession>A0A5D0XJ84</accession>
<keyword evidence="3" id="KW-1185">Reference proteome</keyword>
<dbReference type="SUPFAM" id="SSF48371">
    <property type="entry name" value="ARM repeat"/>
    <property type="match status" value="1"/>
</dbReference>
<evidence type="ECO:0000313" key="3">
    <source>
        <dbReference type="Proteomes" id="UP000323410"/>
    </source>
</evidence>
<dbReference type="PANTHER" id="PTHR12697:SF38">
    <property type="entry name" value="PBS LYASE HEAT DOMAIN PROTEIN REPEAT-CONTAINING PROTEIN"/>
    <property type="match status" value="1"/>
</dbReference>
<feature type="compositionally biased region" description="Basic and acidic residues" evidence="1">
    <location>
        <begin position="232"/>
        <end position="248"/>
    </location>
</feature>
<evidence type="ECO:0000256" key="1">
    <source>
        <dbReference type="SAM" id="MobiDB-lite"/>
    </source>
</evidence>